<proteinExistence type="predicted"/>
<dbReference type="AlphaFoldDB" id="A0A0A8VGX2"/>
<dbReference type="GeneID" id="66878813"/>
<accession>A0A0A8VGX2</accession>
<name>A0A0A8VGX2_YERRU</name>
<gene>
    <name evidence="1" type="ORF">CSF007_5395</name>
</gene>
<dbReference type="RefSeq" id="WP_139127563.1">
    <property type="nucleotide sequence ID" value="NZ_CCYO01000002.1"/>
</dbReference>
<evidence type="ECO:0000313" key="1">
    <source>
        <dbReference type="EMBL" id="CEK26846.1"/>
    </source>
</evidence>
<dbReference type="EMBL" id="LN681231">
    <property type="protein sequence ID" value="CEK26846.1"/>
    <property type="molecule type" value="Genomic_DNA"/>
</dbReference>
<protein>
    <submittedName>
        <fullName evidence="1">Uncharacterized protein</fullName>
    </submittedName>
</protein>
<sequence length="69" mass="7695">MTKSPLTHGLLFSTLRASPHHFDGCAYIGDRYVTAVFCVQSVKHSMFLGYIEQQAPFFSSDILKAISVK</sequence>
<organism evidence="1">
    <name type="scientific">Yersinia ruckeri</name>
    <dbReference type="NCBI Taxonomy" id="29486"/>
    <lineage>
        <taxon>Bacteria</taxon>
        <taxon>Pseudomonadati</taxon>
        <taxon>Pseudomonadota</taxon>
        <taxon>Gammaproteobacteria</taxon>
        <taxon>Enterobacterales</taxon>
        <taxon>Yersiniaceae</taxon>
        <taxon>Yersinia</taxon>
    </lineage>
</organism>
<reference evidence="1" key="1">
    <citation type="journal article" date="2015" name="Genome Announc.">
        <title>Complete Genome Sequence of Yersinia ruckeri Strain CSF007-82, Etiologic Agent of Red Mouth Disease in Salmonid Fish.</title>
        <authorList>
            <person name="Nelson M.C."/>
            <person name="LaPatra S.E."/>
            <person name="Welch T.J."/>
            <person name="Graf J."/>
        </authorList>
    </citation>
    <scope>NUCLEOTIDE SEQUENCE</scope>
    <source>
        <strain evidence="1">CSF007-82</strain>
    </source>
</reference>